<evidence type="ECO:0000313" key="3">
    <source>
        <dbReference type="Proteomes" id="UP000215126"/>
    </source>
</evidence>
<keyword evidence="3" id="KW-1185">Reference proteome</keyword>
<dbReference type="GeneID" id="88093882"/>
<dbReference type="OrthoDB" id="8941720at2"/>
<protein>
    <submittedName>
        <fullName evidence="2">Uncharacterized protein</fullName>
    </submittedName>
</protein>
<feature type="transmembrane region" description="Helical" evidence="1">
    <location>
        <begin position="7"/>
        <end position="28"/>
    </location>
</feature>
<dbReference type="AlphaFoldDB" id="A0A239SDQ8"/>
<dbReference type="EMBL" id="LT906435">
    <property type="protein sequence ID" value="SNU82884.1"/>
    <property type="molecule type" value="Genomic_DNA"/>
</dbReference>
<keyword evidence="1" id="KW-1133">Transmembrane helix</keyword>
<evidence type="ECO:0000256" key="1">
    <source>
        <dbReference type="SAM" id="Phobius"/>
    </source>
</evidence>
<name>A0A239SDQ8_9BURK</name>
<keyword evidence="1" id="KW-0812">Transmembrane</keyword>
<gene>
    <name evidence="2" type="ORF">SAMEA4530655_01203</name>
</gene>
<accession>A0A239SDQ8</accession>
<sequence length="164" mass="18842">MRLRIRLRHVVLGTALAVIAPWVVVWLTTTPQRKPWQCHADIEIVTHSDTPQPGMVRVWGELDTAFGRDGTGFSRFAGYIADGRSATRIHRAMEFDYQTLGDTVRMTTTRSARLLSDNSDEEKVLRHLLPRFRPGNTDYFQIVRVKNNAAMAFVDQPRIFCERQ</sequence>
<keyword evidence="1" id="KW-0472">Membrane</keyword>
<dbReference type="RefSeq" id="WP_039396796.1">
    <property type="nucleotide sequence ID" value="NZ_AP028930.1"/>
</dbReference>
<proteinExistence type="predicted"/>
<reference evidence="2 3" key="1">
    <citation type="submission" date="2017-06" db="EMBL/GenBank/DDBJ databases">
        <authorList>
            <consortium name="Pathogen Informatics"/>
        </authorList>
    </citation>
    <scope>NUCLEOTIDE SEQUENCE [LARGE SCALE GENOMIC DNA]</scope>
    <source>
        <strain evidence="2 3">NCTC13161</strain>
    </source>
</reference>
<organism evidence="2 3">
    <name type="scientific">Pandoraea sputorum</name>
    <dbReference type="NCBI Taxonomy" id="93222"/>
    <lineage>
        <taxon>Bacteria</taxon>
        <taxon>Pseudomonadati</taxon>
        <taxon>Pseudomonadota</taxon>
        <taxon>Betaproteobacteria</taxon>
        <taxon>Burkholderiales</taxon>
        <taxon>Burkholderiaceae</taxon>
        <taxon>Pandoraea</taxon>
    </lineage>
</organism>
<evidence type="ECO:0000313" key="2">
    <source>
        <dbReference type="EMBL" id="SNU82884.1"/>
    </source>
</evidence>
<dbReference type="Proteomes" id="UP000215126">
    <property type="component" value="Chromosome 1"/>
</dbReference>